<evidence type="ECO:0000313" key="2">
    <source>
        <dbReference type="EMBL" id="CAK83338.1"/>
    </source>
</evidence>
<proteinExistence type="predicted"/>
<dbReference type="EMBL" id="CT868463">
    <property type="protein sequence ID" value="CAK83338.1"/>
    <property type="molecule type" value="Genomic_DNA"/>
</dbReference>
<accession>A0DJX1</accession>
<dbReference type="InParanoid" id="A0DJX1"/>
<protein>
    <submittedName>
        <fullName evidence="2">Uncharacterized protein</fullName>
    </submittedName>
</protein>
<dbReference type="Proteomes" id="UP000000600">
    <property type="component" value="Unassembled WGS sequence"/>
</dbReference>
<keyword evidence="3" id="KW-1185">Reference proteome</keyword>
<dbReference type="RefSeq" id="XP_001450735.1">
    <property type="nucleotide sequence ID" value="XM_001450698.1"/>
</dbReference>
<reference evidence="2 3" key="1">
    <citation type="journal article" date="2006" name="Nature">
        <title>Global trends of whole-genome duplications revealed by the ciliate Paramecium tetraurelia.</title>
        <authorList>
            <consortium name="Genoscope"/>
            <person name="Aury J.-M."/>
            <person name="Jaillon O."/>
            <person name="Duret L."/>
            <person name="Noel B."/>
            <person name="Jubin C."/>
            <person name="Porcel B.M."/>
            <person name="Segurens B."/>
            <person name="Daubin V."/>
            <person name="Anthouard V."/>
            <person name="Aiach N."/>
            <person name="Arnaiz O."/>
            <person name="Billaut A."/>
            <person name="Beisson J."/>
            <person name="Blanc I."/>
            <person name="Bouhouche K."/>
            <person name="Camara F."/>
            <person name="Duharcourt S."/>
            <person name="Guigo R."/>
            <person name="Gogendeau D."/>
            <person name="Katinka M."/>
            <person name="Keller A.-M."/>
            <person name="Kissmehl R."/>
            <person name="Klotz C."/>
            <person name="Koll F."/>
            <person name="Le Moue A."/>
            <person name="Lepere C."/>
            <person name="Malinsky S."/>
            <person name="Nowacki M."/>
            <person name="Nowak J.K."/>
            <person name="Plattner H."/>
            <person name="Poulain J."/>
            <person name="Ruiz F."/>
            <person name="Serrano V."/>
            <person name="Zagulski M."/>
            <person name="Dessen P."/>
            <person name="Betermier M."/>
            <person name="Weissenbach J."/>
            <person name="Scarpelli C."/>
            <person name="Schachter V."/>
            <person name="Sperling L."/>
            <person name="Meyer E."/>
            <person name="Cohen J."/>
            <person name="Wincker P."/>
        </authorList>
    </citation>
    <scope>NUCLEOTIDE SEQUENCE [LARGE SCALE GENOMIC DNA]</scope>
    <source>
        <strain evidence="2 3">Stock d4-2</strain>
    </source>
</reference>
<dbReference type="AlphaFoldDB" id="A0DJX1"/>
<organism evidence="2 3">
    <name type="scientific">Paramecium tetraurelia</name>
    <dbReference type="NCBI Taxonomy" id="5888"/>
    <lineage>
        <taxon>Eukaryota</taxon>
        <taxon>Sar</taxon>
        <taxon>Alveolata</taxon>
        <taxon>Ciliophora</taxon>
        <taxon>Intramacronucleata</taxon>
        <taxon>Oligohymenophorea</taxon>
        <taxon>Peniculida</taxon>
        <taxon>Parameciidae</taxon>
        <taxon>Paramecium</taxon>
    </lineage>
</organism>
<name>A0DJX1_PARTE</name>
<dbReference type="HOGENOM" id="CLU_2008353_0_0_1"/>
<gene>
    <name evidence="2" type="ORF">GSPATT00017682001</name>
</gene>
<feature type="region of interest" description="Disordered" evidence="1">
    <location>
        <begin position="80"/>
        <end position="124"/>
    </location>
</feature>
<sequence length="124" mass="14832">MNYIRNLFRVLKIFDCFRKPLENQGFEWDYKFEWIKDEIIKEEKFIGVAIPQKTADIPATTKQSNFQTIRAPLLMQYQSRLSQQASQEKKRNSSYSKNNNNLNKQMTGFLAPKINTNKERTRKY</sequence>
<dbReference type="GeneID" id="5036520"/>
<feature type="compositionally biased region" description="Low complexity" evidence="1">
    <location>
        <begin position="93"/>
        <end position="104"/>
    </location>
</feature>
<evidence type="ECO:0000256" key="1">
    <source>
        <dbReference type="SAM" id="MobiDB-lite"/>
    </source>
</evidence>
<evidence type="ECO:0000313" key="3">
    <source>
        <dbReference type="Proteomes" id="UP000000600"/>
    </source>
</evidence>
<dbReference type="KEGG" id="ptm:GSPATT00017682001"/>